<gene>
    <name evidence="2" type="ORF">H9871_07620</name>
</gene>
<organism evidence="2 3">
    <name type="scientific">Candidatus Nesterenkonia stercoripullorum</name>
    <dbReference type="NCBI Taxonomy" id="2838701"/>
    <lineage>
        <taxon>Bacteria</taxon>
        <taxon>Bacillati</taxon>
        <taxon>Actinomycetota</taxon>
        <taxon>Actinomycetes</taxon>
        <taxon>Micrococcales</taxon>
        <taxon>Micrococcaceae</taxon>
        <taxon>Nesterenkonia</taxon>
    </lineage>
</organism>
<dbReference type="EMBL" id="DXGD01000282">
    <property type="protein sequence ID" value="HIW99999.1"/>
    <property type="molecule type" value="Genomic_DNA"/>
</dbReference>
<keyword evidence="1" id="KW-0812">Transmembrane</keyword>
<evidence type="ECO:0000256" key="1">
    <source>
        <dbReference type="SAM" id="Phobius"/>
    </source>
</evidence>
<keyword evidence="1" id="KW-1133">Transmembrane helix</keyword>
<proteinExistence type="predicted"/>
<sequence length="155" mass="16610">MISELLRELSRARLLLGVAGVTGVFAVVGLVLLIVGLPGWAVFVALLGVQLAVLASALILHRALMRGGRHQGTAAEIAALQGSSDSARLSQAIHAMRQEFSVRDTTAHQLEALLHRQEVSRRHIRRELFDEYFGAGPGGAAQWSIVSSPEQRGTA</sequence>
<evidence type="ECO:0000313" key="3">
    <source>
        <dbReference type="Proteomes" id="UP000824151"/>
    </source>
</evidence>
<evidence type="ECO:0000313" key="2">
    <source>
        <dbReference type="EMBL" id="HIW99999.1"/>
    </source>
</evidence>
<dbReference type="Proteomes" id="UP000824151">
    <property type="component" value="Unassembled WGS sequence"/>
</dbReference>
<reference evidence="2" key="2">
    <citation type="submission" date="2021-04" db="EMBL/GenBank/DDBJ databases">
        <authorList>
            <person name="Gilroy R."/>
        </authorList>
    </citation>
    <scope>NUCLEOTIDE SEQUENCE</scope>
    <source>
        <strain evidence="2">ChiHejej3B27-3195</strain>
    </source>
</reference>
<keyword evidence="1" id="KW-0472">Membrane</keyword>
<feature type="transmembrane region" description="Helical" evidence="1">
    <location>
        <begin position="12"/>
        <end position="34"/>
    </location>
</feature>
<feature type="transmembrane region" description="Helical" evidence="1">
    <location>
        <begin position="40"/>
        <end position="60"/>
    </location>
</feature>
<name>A0A9D1UTA9_9MICC</name>
<dbReference type="AlphaFoldDB" id="A0A9D1UTA9"/>
<reference evidence="2" key="1">
    <citation type="journal article" date="2021" name="PeerJ">
        <title>Extensive microbial diversity within the chicken gut microbiome revealed by metagenomics and culture.</title>
        <authorList>
            <person name="Gilroy R."/>
            <person name="Ravi A."/>
            <person name="Getino M."/>
            <person name="Pursley I."/>
            <person name="Horton D.L."/>
            <person name="Alikhan N.F."/>
            <person name="Baker D."/>
            <person name="Gharbi K."/>
            <person name="Hall N."/>
            <person name="Watson M."/>
            <person name="Adriaenssens E.M."/>
            <person name="Foster-Nyarko E."/>
            <person name="Jarju S."/>
            <person name="Secka A."/>
            <person name="Antonio M."/>
            <person name="Oren A."/>
            <person name="Chaudhuri R.R."/>
            <person name="La Ragione R."/>
            <person name="Hildebrand F."/>
            <person name="Pallen M.J."/>
        </authorList>
    </citation>
    <scope>NUCLEOTIDE SEQUENCE</scope>
    <source>
        <strain evidence="2">ChiHejej3B27-3195</strain>
    </source>
</reference>
<protein>
    <submittedName>
        <fullName evidence="2">Uncharacterized protein</fullName>
    </submittedName>
</protein>
<comment type="caution">
    <text evidence="2">The sequence shown here is derived from an EMBL/GenBank/DDBJ whole genome shotgun (WGS) entry which is preliminary data.</text>
</comment>
<accession>A0A9D1UTA9</accession>